<dbReference type="PROSITE" id="PS50021">
    <property type="entry name" value="CH"/>
    <property type="match status" value="1"/>
</dbReference>
<proteinExistence type="predicted"/>
<protein>
    <recommendedName>
        <fullName evidence="1">Calponin-homology (CH) domain-containing protein</fullName>
    </recommendedName>
</protein>
<dbReference type="GO" id="GO:0007015">
    <property type="term" value="P:actin filament organization"/>
    <property type="evidence" value="ECO:0007669"/>
    <property type="project" value="TreeGrafter"/>
</dbReference>
<dbReference type="Proteomes" id="UP000467840">
    <property type="component" value="Chromosome 9"/>
</dbReference>
<sequence length="193" mass="20679">MATEQVLPFSVVSVVEEILQQHGNGTGTRSREIDLASRKADEASLRRYEAAGWLRKMIGVVGGKDLPAEPSEEEFLLGLRSGIILCNVINKVQPGAVPKVVEGPCDSVTVPDGAALSAFQYFENVRNFLVAVEEMGLPTFEASDLGQGGKSARVVNCVLALKSYNEWKQNGGVGTWKYGGSLKPNTVELGNPS</sequence>
<dbReference type="SUPFAM" id="SSF47576">
    <property type="entry name" value="Calponin-homology domain, CH-domain"/>
    <property type="match status" value="1"/>
</dbReference>
<dbReference type="EMBL" id="JAAGAX010000008">
    <property type="protein sequence ID" value="KAF2307288.1"/>
    <property type="molecule type" value="Genomic_DNA"/>
</dbReference>
<comment type="caution">
    <text evidence="2">The sequence shown here is derived from an EMBL/GenBank/DDBJ whole genome shotgun (WGS) entry which is preliminary data.</text>
</comment>
<dbReference type="GO" id="GO:0051015">
    <property type="term" value="F:actin filament binding"/>
    <property type="evidence" value="ECO:0007669"/>
    <property type="project" value="TreeGrafter"/>
</dbReference>
<dbReference type="InterPro" id="IPR001715">
    <property type="entry name" value="CH_dom"/>
</dbReference>
<reference evidence="2 3" key="1">
    <citation type="journal article" date="2020" name="Mol. Plant">
        <title>The Chromosome-Based Rubber Tree Genome Provides New Insights into Spurge Genome Evolution and Rubber Biosynthesis.</title>
        <authorList>
            <person name="Liu J."/>
            <person name="Shi C."/>
            <person name="Shi C.C."/>
            <person name="Li W."/>
            <person name="Zhang Q.J."/>
            <person name="Zhang Y."/>
            <person name="Li K."/>
            <person name="Lu H.F."/>
            <person name="Shi C."/>
            <person name="Zhu S.T."/>
            <person name="Xiao Z.Y."/>
            <person name="Nan H."/>
            <person name="Yue Y."/>
            <person name="Zhu X.G."/>
            <person name="Wu Y."/>
            <person name="Hong X.N."/>
            <person name="Fan G.Y."/>
            <person name="Tong Y."/>
            <person name="Zhang D."/>
            <person name="Mao C.L."/>
            <person name="Liu Y.L."/>
            <person name="Hao S.J."/>
            <person name="Liu W.Q."/>
            <person name="Lv M.Q."/>
            <person name="Zhang H.B."/>
            <person name="Liu Y."/>
            <person name="Hu-Tang G.R."/>
            <person name="Wang J.P."/>
            <person name="Wang J.H."/>
            <person name="Sun Y.H."/>
            <person name="Ni S.B."/>
            <person name="Chen W.B."/>
            <person name="Zhang X.C."/>
            <person name="Jiao Y.N."/>
            <person name="Eichler E.E."/>
            <person name="Li G.H."/>
            <person name="Liu X."/>
            <person name="Gao L.Z."/>
        </authorList>
    </citation>
    <scope>NUCLEOTIDE SEQUENCE [LARGE SCALE GENOMIC DNA]</scope>
    <source>
        <strain evidence="3">cv. GT1</strain>
        <tissue evidence="2">Leaf</tissue>
    </source>
</reference>
<evidence type="ECO:0000313" key="3">
    <source>
        <dbReference type="Proteomes" id="UP000467840"/>
    </source>
</evidence>
<name>A0A6A6M457_HEVBR</name>
<dbReference type="PANTHER" id="PTHR47385">
    <property type="entry name" value="CALPONIN"/>
    <property type="match status" value="1"/>
</dbReference>
<keyword evidence="3" id="KW-1185">Reference proteome</keyword>
<feature type="domain" description="Calponin-homology (CH)" evidence="1">
    <location>
        <begin position="44"/>
        <end position="166"/>
    </location>
</feature>
<organism evidence="2 3">
    <name type="scientific">Hevea brasiliensis</name>
    <name type="common">Para rubber tree</name>
    <name type="synonym">Siphonia brasiliensis</name>
    <dbReference type="NCBI Taxonomy" id="3981"/>
    <lineage>
        <taxon>Eukaryota</taxon>
        <taxon>Viridiplantae</taxon>
        <taxon>Streptophyta</taxon>
        <taxon>Embryophyta</taxon>
        <taxon>Tracheophyta</taxon>
        <taxon>Spermatophyta</taxon>
        <taxon>Magnoliopsida</taxon>
        <taxon>eudicotyledons</taxon>
        <taxon>Gunneridae</taxon>
        <taxon>Pentapetalae</taxon>
        <taxon>rosids</taxon>
        <taxon>fabids</taxon>
        <taxon>Malpighiales</taxon>
        <taxon>Euphorbiaceae</taxon>
        <taxon>Crotonoideae</taxon>
        <taxon>Micrandreae</taxon>
        <taxon>Hevea</taxon>
    </lineage>
</organism>
<accession>A0A6A6M457</accession>
<dbReference type="GO" id="GO:0015629">
    <property type="term" value="C:actin cytoskeleton"/>
    <property type="evidence" value="ECO:0007669"/>
    <property type="project" value="TreeGrafter"/>
</dbReference>
<dbReference type="Pfam" id="PF00307">
    <property type="entry name" value="CH"/>
    <property type="match status" value="1"/>
</dbReference>
<dbReference type="AlphaFoldDB" id="A0A6A6M457"/>
<dbReference type="InterPro" id="IPR036872">
    <property type="entry name" value="CH_dom_sf"/>
</dbReference>
<dbReference type="FunFam" id="1.10.418.10:FF:000062">
    <property type="entry name" value="Kinesin-like protein KIN-14I isoform A"/>
    <property type="match status" value="1"/>
</dbReference>
<dbReference type="SMART" id="SM00033">
    <property type="entry name" value="CH"/>
    <property type="match status" value="1"/>
</dbReference>
<dbReference type="CDD" id="cd21203">
    <property type="entry name" value="CH_AtKIN14-like"/>
    <property type="match status" value="1"/>
</dbReference>
<dbReference type="Gene3D" id="1.10.418.10">
    <property type="entry name" value="Calponin-like domain"/>
    <property type="match status" value="1"/>
</dbReference>
<evidence type="ECO:0000313" key="2">
    <source>
        <dbReference type="EMBL" id="KAF2307288.1"/>
    </source>
</evidence>
<evidence type="ECO:0000259" key="1">
    <source>
        <dbReference type="PROSITE" id="PS50021"/>
    </source>
</evidence>
<gene>
    <name evidence="2" type="ORF">GH714_026113</name>
</gene>
<dbReference type="InterPro" id="IPR050606">
    <property type="entry name" value="Calponin-like"/>
</dbReference>
<dbReference type="PANTHER" id="PTHR47385:SF25">
    <property type="entry name" value="CALPONIN"/>
    <property type="match status" value="1"/>
</dbReference>